<dbReference type="CDD" id="cd19411">
    <property type="entry name" value="MCP2201-like_sensor"/>
    <property type="match status" value="1"/>
</dbReference>
<protein>
    <recommendedName>
        <fullName evidence="2">Chemotaxis methyl-accepting receptor HlyB-like 4HB MCP domain-containing protein</fullName>
    </recommendedName>
</protein>
<dbReference type="InterPro" id="IPR024478">
    <property type="entry name" value="HlyB_4HB_MCP"/>
</dbReference>
<keyword evidence="1" id="KW-0812">Transmembrane</keyword>
<evidence type="ECO:0000256" key="1">
    <source>
        <dbReference type="SAM" id="Phobius"/>
    </source>
</evidence>
<dbReference type="RefSeq" id="WP_160992553.1">
    <property type="nucleotide sequence ID" value="NZ_WWCO01000024.1"/>
</dbReference>
<organism evidence="3 4">
    <name type="scientific">Duganella lactea</name>
    <dbReference type="NCBI Taxonomy" id="2692173"/>
    <lineage>
        <taxon>Bacteria</taxon>
        <taxon>Pseudomonadati</taxon>
        <taxon>Pseudomonadota</taxon>
        <taxon>Betaproteobacteria</taxon>
        <taxon>Burkholderiales</taxon>
        <taxon>Oxalobacteraceae</taxon>
        <taxon>Telluria group</taxon>
        <taxon>Duganella</taxon>
    </lineage>
</organism>
<keyword evidence="4" id="KW-1185">Reference proteome</keyword>
<accession>A0ABW9VET7</accession>
<dbReference type="Proteomes" id="UP000449678">
    <property type="component" value="Unassembled WGS sequence"/>
</dbReference>
<keyword evidence="1" id="KW-1133">Transmembrane helix</keyword>
<evidence type="ECO:0000313" key="3">
    <source>
        <dbReference type="EMBL" id="MYM37210.1"/>
    </source>
</evidence>
<comment type="caution">
    <text evidence="3">The sequence shown here is derived from an EMBL/GenBank/DDBJ whole genome shotgun (WGS) entry which is preliminary data.</text>
</comment>
<feature type="domain" description="Chemotaxis methyl-accepting receptor HlyB-like 4HB MCP" evidence="2">
    <location>
        <begin position="8"/>
        <end position="180"/>
    </location>
</feature>
<sequence length="197" mass="21939">MSHEWFYDLKIATKLIVSFGAVMLLTLTLILGISNMLSMNRVNQASTDLADNWMPSVRAVMELRTAVGELRRWELSHLLTEDAAAMADYEKRMDGALSLLRQHRDSYEKLISSPEEKATATEFDRGLTTFLADHAKIIERSHAGKKAEARALLAGSSAQALKVISDSVNKLFKLNVDGGDVASAQCGRWRSDARDRR</sequence>
<proteinExistence type="predicted"/>
<gene>
    <name evidence="3" type="ORF">GTP38_23055</name>
</gene>
<evidence type="ECO:0000313" key="4">
    <source>
        <dbReference type="Proteomes" id="UP000449678"/>
    </source>
</evidence>
<dbReference type="InterPro" id="IPR047347">
    <property type="entry name" value="YvaQ-like_sensor"/>
</dbReference>
<dbReference type="EMBL" id="WWCO01000024">
    <property type="protein sequence ID" value="MYM37210.1"/>
    <property type="molecule type" value="Genomic_DNA"/>
</dbReference>
<dbReference type="Pfam" id="PF12729">
    <property type="entry name" value="4HB_MCP_1"/>
    <property type="match status" value="1"/>
</dbReference>
<feature type="transmembrane region" description="Helical" evidence="1">
    <location>
        <begin position="12"/>
        <end position="33"/>
    </location>
</feature>
<keyword evidence="1" id="KW-0472">Membrane</keyword>
<evidence type="ECO:0000259" key="2">
    <source>
        <dbReference type="Pfam" id="PF12729"/>
    </source>
</evidence>
<name>A0ABW9VET7_9BURK</name>
<reference evidence="3 4" key="1">
    <citation type="submission" date="2019-12" db="EMBL/GenBank/DDBJ databases">
        <title>Novel species isolated from a subtropical stream in China.</title>
        <authorList>
            <person name="Lu H."/>
        </authorList>
    </citation>
    <scope>NUCLEOTIDE SEQUENCE [LARGE SCALE GENOMIC DNA]</scope>
    <source>
        <strain evidence="3 4">FT94W</strain>
    </source>
</reference>